<dbReference type="PANTHER" id="PTHR22918">
    <property type="entry name" value="SEMINAL PLASMA PROTEIN"/>
    <property type="match status" value="1"/>
</dbReference>
<dbReference type="RefSeq" id="XP_035305079.1">
    <property type="nucleotide sequence ID" value="XM_035449188.1"/>
</dbReference>
<evidence type="ECO:0000256" key="4">
    <source>
        <dbReference type="ARBA" id="ARBA00022737"/>
    </source>
</evidence>
<comment type="caution">
    <text evidence="6">Lacks conserved residue(s) required for the propagation of feature annotation.</text>
</comment>
<dbReference type="CDD" id="cd00062">
    <property type="entry name" value="FN2"/>
    <property type="match status" value="1"/>
</dbReference>
<dbReference type="PROSITE" id="PS51092">
    <property type="entry name" value="FN2_2"/>
    <property type="match status" value="2"/>
</dbReference>
<organism evidence="8 9">
    <name type="scientific">Cricetulus griseus</name>
    <name type="common">Chinese hamster</name>
    <name type="synonym">Cricetulus barabensis griseus</name>
    <dbReference type="NCBI Taxonomy" id="10029"/>
    <lineage>
        <taxon>Eukaryota</taxon>
        <taxon>Metazoa</taxon>
        <taxon>Chordata</taxon>
        <taxon>Craniata</taxon>
        <taxon>Vertebrata</taxon>
        <taxon>Euteleostomi</taxon>
        <taxon>Mammalia</taxon>
        <taxon>Eutheria</taxon>
        <taxon>Euarchontoglires</taxon>
        <taxon>Glires</taxon>
        <taxon>Rodentia</taxon>
        <taxon>Myomorpha</taxon>
        <taxon>Muroidea</taxon>
        <taxon>Cricetidae</taxon>
        <taxon>Cricetinae</taxon>
        <taxon>Cricetulus</taxon>
    </lineage>
</organism>
<reference evidence="8" key="2">
    <citation type="journal article" date="2020" name="Biotechnol. Bioeng.">
        <title>Chromosome-scale scaffolds for the Chinese hamster reference genome assembly to facilitate the study of the CHO epigenome.</title>
        <authorList>
            <person name="Hilliard W."/>
            <person name="MacDonald M."/>
            <person name="Lee K.H."/>
        </authorList>
    </citation>
    <scope>NUCLEOTIDE SEQUENCE [LARGE SCALE GENOMIC DNA]</scope>
    <source>
        <strain evidence="8">17A/GY</strain>
    </source>
</reference>
<evidence type="ECO:0000313" key="8">
    <source>
        <dbReference type="Proteomes" id="UP001108280"/>
    </source>
</evidence>
<keyword evidence="4" id="KW-0677">Repeat</keyword>
<dbReference type="KEGG" id="cge:100753974"/>
<dbReference type="FunFam" id="2.10.10.10:FF:000003">
    <property type="entry name" value="binder of sperm protein homolog 1"/>
    <property type="match status" value="1"/>
</dbReference>
<protein>
    <submittedName>
        <fullName evidence="9">Binder of sperm protein homolog 2 isoform X2</fullName>
    </submittedName>
</protein>
<feature type="disulfide bond" evidence="6">
    <location>
        <begin position="121"/>
        <end position="148"/>
    </location>
</feature>
<dbReference type="PANTHER" id="PTHR22918:SF5">
    <property type="entry name" value="BINDER OF SPERM PROTEIN HOMOLOG 2"/>
    <property type="match status" value="1"/>
</dbReference>
<evidence type="ECO:0000313" key="9">
    <source>
        <dbReference type="RefSeq" id="XP_035305079.1"/>
    </source>
</evidence>
<dbReference type="GO" id="GO:0048240">
    <property type="term" value="P:sperm capacitation"/>
    <property type="evidence" value="ECO:0007669"/>
    <property type="project" value="TreeGrafter"/>
</dbReference>
<dbReference type="GO" id="GO:0008201">
    <property type="term" value="F:heparin binding"/>
    <property type="evidence" value="ECO:0007669"/>
    <property type="project" value="TreeGrafter"/>
</dbReference>
<dbReference type="SUPFAM" id="SSF57440">
    <property type="entry name" value="Kringle-like"/>
    <property type="match status" value="2"/>
</dbReference>
<reference evidence="8" key="1">
    <citation type="journal article" date="2018" name="Biotechnol. Bioeng.">
        <title>A reference genome of the Chinese hamster based on a hybrid assembly strategy.</title>
        <authorList>
            <person name="Rupp O."/>
            <person name="MacDonald M.L."/>
            <person name="Li S."/>
            <person name="Dhiman H."/>
            <person name="Polson S."/>
            <person name="Griep S."/>
            <person name="Heffner K."/>
            <person name="Hernandez I."/>
            <person name="Brinkrolf K."/>
            <person name="Jadhav V."/>
            <person name="Samoudi M."/>
            <person name="Hao H."/>
            <person name="Kingham B."/>
            <person name="Goesmann A."/>
            <person name="Betenbaugh M.J."/>
            <person name="Lewis N.E."/>
            <person name="Borth N."/>
            <person name="Lee K.H."/>
        </authorList>
    </citation>
    <scope>NUCLEOTIDE SEQUENCE [LARGE SCALE GENOMIC DNA]</scope>
    <source>
        <strain evidence="8">17A/GY</strain>
    </source>
</reference>
<feature type="domain" description="Fibronectin type-II" evidence="7">
    <location>
        <begin position="102"/>
        <end position="150"/>
    </location>
</feature>
<evidence type="ECO:0000256" key="5">
    <source>
        <dbReference type="ARBA" id="ARBA00023157"/>
    </source>
</evidence>
<dbReference type="SMART" id="SM00059">
    <property type="entry name" value="FN2"/>
    <property type="match status" value="2"/>
</dbReference>
<evidence type="ECO:0000256" key="3">
    <source>
        <dbReference type="ARBA" id="ARBA00022525"/>
    </source>
</evidence>
<dbReference type="Pfam" id="PF00040">
    <property type="entry name" value="fn2"/>
    <property type="match status" value="2"/>
</dbReference>
<evidence type="ECO:0000259" key="7">
    <source>
        <dbReference type="PROSITE" id="PS51092"/>
    </source>
</evidence>
<dbReference type="OrthoDB" id="406838at2759"/>
<evidence type="ECO:0000256" key="2">
    <source>
        <dbReference type="ARBA" id="ARBA00010011"/>
    </source>
</evidence>
<dbReference type="AlphaFoldDB" id="A0A9J7KCR9"/>
<keyword evidence="5 6" id="KW-1015">Disulfide bond</keyword>
<sequence>MIAIQDNKSKFFRLAVMLANRQLEVMRHFVGWVSLAVCMHGLNAELVSHLHPPKQEISIANCVFPFIYGGEFHYSCISDYSDFDWCSLDFQFQGRWRYCTALDPPMCVFPFQFRKKTVNECTKEGYILNRSWCSLTNNYNKDRKWKQCSPHKTLTKCFAVSPPSLEIKIKGAPIKDTVDRDAAVVDYLIIDEGKENISKCPRESEISSIGRPLAVRDFIFRVHTLDPVPSSVPLAYQCDL</sequence>
<dbReference type="GO" id="GO:0009986">
    <property type="term" value="C:cell surface"/>
    <property type="evidence" value="ECO:0007669"/>
    <property type="project" value="TreeGrafter"/>
</dbReference>
<feature type="domain" description="Fibronectin type-II" evidence="7">
    <location>
        <begin position="57"/>
        <end position="101"/>
    </location>
</feature>
<dbReference type="InterPro" id="IPR036943">
    <property type="entry name" value="FN_type2_sf"/>
</dbReference>
<name>A0A9J7KCR9_CRIGR</name>
<accession>A0A9J7KCR9</accession>
<dbReference type="GeneID" id="100753974"/>
<dbReference type="InterPro" id="IPR051666">
    <property type="entry name" value="SP_Capacitation_Regulator"/>
</dbReference>
<dbReference type="GO" id="GO:0005576">
    <property type="term" value="C:extracellular region"/>
    <property type="evidence" value="ECO:0007669"/>
    <property type="project" value="UniProtKB-SubCell"/>
</dbReference>
<keyword evidence="8" id="KW-1185">Reference proteome</keyword>
<comment type="similarity">
    <text evidence="2">Belongs to the seminal plasma protein family.</text>
</comment>
<evidence type="ECO:0000256" key="1">
    <source>
        <dbReference type="ARBA" id="ARBA00004613"/>
    </source>
</evidence>
<evidence type="ECO:0000256" key="6">
    <source>
        <dbReference type="PROSITE-ProRule" id="PRU00479"/>
    </source>
</evidence>
<dbReference type="Gene3D" id="2.10.10.10">
    <property type="entry name" value="Fibronectin, type II, collagen-binding"/>
    <property type="match status" value="2"/>
</dbReference>
<feature type="disulfide bond" evidence="6">
    <location>
        <begin position="107"/>
        <end position="133"/>
    </location>
</feature>
<reference evidence="9" key="3">
    <citation type="submission" date="2025-08" db="UniProtKB">
        <authorList>
            <consortium name="RefSeq"/>
        </authorList>
    </citation>
    <scope>IDENTIFICATION</scope>
    <source>
        <strain evidence="9">17A/GY</strain>
        <tissue evidence="9">Liver</tissue>
    </source>
</reference>
<dbReference type="InterPro" id="IPR013806">
    <property type="entry name" value="Kringle-like"/>
</dbReference>
<comment type="subcellular location">
    <subcellularLocation>
        <location evidence="1">Secreted</location>
    </subcellularLocation>
</comment>
<dbReference type="Proteomes" id="UP001108280">
    <property type="component" value="Chromosome 9"/>
</dbReference>
<gene>
    <name evidence="9" type="primary">LOC100753974</name>
</gene>
<keyword evidence="3" id="KW-0964">Secreted</keyword>
<proteinExistence type="inferred from homology"/>
<dbReference type="InterPro" id="IPR000562">
    <property type="entry name" value="FN_type2_dom"/>
</dbReference>